<dbReference type="PANTHER" id="PTHR33324:SF2">
    <property type="entry name" value="MYB_SANT-LIKE DNA-BINDING DOMAIN-CONTAINING PROTEIN"/>
    <property type="match status" value="1"/>
</dbReference>
<gene>
    <name evidence="2" type="primary">LOC125777730</name>
</gene>
<protein>
    <submittedName>
        <fullName evidence="2">Uncharacterized protein LOC125777730</fullName>
    </submittedName>
</protein>
<dbReference type="RefSeq" id="XP_049309047.1">
    <property type="nucleotide sequence ID" value="XM_049453090.1"/>
</dbReference>
<proteinExistence type="predicted"/>
<dbReference type="GeneID" id="125777730"/>
<keyword evidence="1" id="KW-1185">Reference proteome</keyword>
<reference evidence="1" key="1">
    <citation type="submission" date="2025-05" db="UniProtKB">
        <authorList>
            <consortium name="RefSeq"/>
        </authorList>
    </citation>
    <scope>NUCLEOTIDE SEQUENCE [LARGE SCALE GENOMIC DNA]</scope>
</reference>
<evidence type="ECO:0000313" key="2">
    <source>
        <dbReference type="RefSeq" id="XP_049309047.1"/>
    </source>
</evidence>
<dbReference type="PANTHER" id="PTHR33324">
    <property type="entry name" value="EXPRESSED PROTEIN"/>
    <property type="match status" value="1"/>
</dbReference>
<reference evidence="2" key="2">
    <citation type="submission" date="2025-08" db="UniProtKB">
        <authorList>
            <consortium name="RefSeq"/>
        </authorList>
    </citation>
    <scope>IDENTIFICATION</scope>
    <source>
        <tissue evidence="2">Adult</tissue>
    </source>
</reference>
<evidence type="ECO:0000313" key="1">
    <source>
        <dbReference type="Proteomes" id="UP001652620"/>
    </source>
</evidence>
<sequence>MNTEVAPPAKRKRQQPNKKWKESEVLSIIEFLMEEAEFEAPTAHLFYKRFLHKSQLDVSWDLVRWKVRHLKVQYRKANDWLASTGAGLQDEADGRTNEGKIAKMCPYYDQPREIFGKRLPAMQPLLVESNLSSPQLCPVSPAPEFEVEFLEEECVPDAPSNTASSMAQFPHRYQHTNGQFGLRNHPLGNW</sequence>
<name>A0ABM3JIK2_BACDO</name>
<dbReference type="Proteomes" id="UP001652620">
    <property type="component" value="Chromosome 1"/>
</dbReference>
<accession>A0ABM3JIK2</accession>
<organism evidence="1 2">
    <name type="scientific">Bactrocera dorsalis</name>
    <name type="common">Oriental fruit fly</name>
    <name type="synonym">Dacus dorsalis</name>
    <dbReference type="NCBI Taxonomy" id="27457"/>
    <lineage>
        <taxon>Eukaryota</taxon>
        <taxon>Metazoa</taxon>
        <taxon>Ecdysozoa</taxon>
        <taxon>Arthropoda</taxon>
        <taxon>Hexapoda</taxon>
        <taxon>Insecta</taxon>
        <taxon>Pterygota</taxon>
        <taxon>Neoptera</taxon>
        <taxon>Endopterygota</taxon>
        <taxon>Diptera</taxon>
        <taxon>Brachycera</taxon>
        <taxon>Muscomorpha</taxon>
        <taxon>Tephritoidea</taxon>
        <taxon>Tephritidae</taxon>
        <taxon>Bactrocera</taxon>
        <taxon>Bactrocera</taxon>
    </lineage>
</organism>